<dbReference type="EMBL" id="CAKLCM010000003">
    <property type="protein sequence ID" value="CAH0529840.1"/>
    <property type="molecule type" value="Genomic_DNA"/>
</dbReference>
<sequence>MSVQLNTSIVMLVALILNFVIPSTSVANGRGEVFASAGLASLNSDNGSNTTWVTQLGYLHNLSPFISIEGGYTTQISGTSTFSDDNGNDIYVEYWGLFVGGKVQHHTRSFTLYGKAGASYIDMDEHFFDGNINTKDPKYHHKSVQPYAAIGVSFPSPLRKYVDLSAEVNYQKLDAGYSSTGVTMSATYRF</sequence>
<accession>A0ABM8ZMW8</accession>
<name>A0ABM8ZMW8_9VIBR</name>
<evidence type="ECO:0000313" key="2">
    <source>
        <dbReference type="Proteomes" id="UP000838160"/>
    </source>
</evidence>
<keyword evidence="2" id="KW-1185">Reference proteome</keyword>
<evidence type="ECO:0000313" key="1">
    <source>
        <dbReference type="EMBL" id="CAH0529840.1"/>
    </source>
</evidence>
<evidence type="ECO:0008006" key="3">
    <source>
        <dbReference type="Google" id="ProtNLM"/>
    </source>
</evidence>
<dbReference type="Gene3D" id="2.40.160.20">
    <property type="match status" value="1"/>
</dbReference>
<gene>
    <name evidence="1" type="ORF">VHP8226_03596</name>
</gene>
<dbReference type="InterPro" id="IPR011250">
    <property type="entry name" value="OMP/PagP_B-barrel"/>
</dbReference>
<protein>
    <recommendedName>
        <fullName evidence="3">Outer membrane protein beta-barrel domain-containing protein</fullName>
    </recommendedName>
</protein>
<dbReference type="SUPFAM" id="SSF56925">
    <property type="entry name" value="OMPA-like"/>
    <property type="match status" value="1"/>
</dbReference>
<reference evidence="1" key="1">
    <citation type="submission" date="2021-12" db="EMBL/GenBank/DDBJ databases">
        <authorList>
            <person name="Rodrigo-Torres L."/>
            <person name="Arahal R. D."/>
            <person name="Lucena T."/>
        </authorList>
    </citation>
    <scope>NUCLEOTIDE SEQUENCE</scope>
    <source>
        <strain evidence="1">CECT 8226</strain>
    </source>
</reference>
<dbReference type="RefSeq" id="WP_237486402.1">
    <property type="nucleotide sequence ID" value="NZ_CAKLCM010000003.1"/>
</dbReference>
<proteinExistence type="predicted"/>
<organism evidence="1 2">
    <name type="scientific">Vibrio hippocampi</name>
    <dbReference type="NCBI Taxonomy" id="654686"/>
    <lineage>
        <taxon>Bacteria</taxon>
        <taxon>Pseudomonadati</taxon>
        <taxon>Pseudomonadota</taxon>
        <taxon>Gammaproteobacteria</taxon>
        <taxon>Vibrionales</taxon>
        <taxon>Vibrionaceae</taxon>
        <taxon>Vibrio</taxon>
    </lineage>
</organism>
<comment type="caution">
    <text evidence="1">The sequence shown here is derived from an EMBL/GenBank/DDBJ whole genome shotgun (WGS) entry which is preliminary data.</text>
</comment>
<dbReference type="Proteomes" id="UP000838160">
    <property type="component" value="Unassembled WGS sequence"/>
</dbReference>